<organism evidence="2 3">
    <name type="scientific">Nocardia farcinica</name>
    <dbReference type="NCBI Taxonomy" id="37329"/>
    <lineage>
        <taxon>Bacteria</taxon>
        <taxon>Bacillati</taxon>
        <taxon>Actinomycetota</taxon>
        <taxon>Actinomycetes</taxon>
        <taxon>Mycobacteriales</taxon>
        <taxon>Nocardiaceae</taxon>
        <taxon>Nocardia</taxon>
    </lineage>
</organism>
<evidence type="ECO:0000313" key="3">
    <source>
        <dbReference type="Proteomes" id="UP000057820"/>
    </source>
</evidence>
<dbReference type="KEGG" id="nfr:ERS450000_02395"/>
<dbReference type="Pfam" id="PF13485">
    <property type="entry name" value="Peptidase_MA_2"/>
    <property type="match status" value="1"/>
</dbReference>
<dbReference type="GeneID" id="61132501"/>
<dbReference type="EMBL" id="LN868938">
    <property type="protein sequence ID" value="CRY77428.1"/>
    <property type="molecule type" value="Genomic_DNA"/>
</dbReference>
<evidence type="ECO:0000259" key="1">
    <source>
        <dbReference type="Pfam" id="PF13485"/>
    </source>
</evidence>
<dbReference type="InterPro" id="IPR039568">
    <property type="entry name" value="Peptidase_MA-like_dom"/>
</dbReference>
<protein>
    <recommendedName>
        <fullName evidence="1">Peptidase MA-like domain-containing protein</fullName>
    </recommendedName>
</protein>
<name>A0A0H5NPR3_NOCFR</name>
<sequence>MNDWRRALSWCSARGRAHFLLTVLTVALLTGACCALVLLPRGAGADTARPVAGEVVGSRSTDPRVAEVERIMAPFGAVEVRTAAGGGLVLAHPGQAEAAATLAAELPAATAAVTDLWGPDWSREAVVVAAANPSEFAALLRAPDLLPAEVAAASVADPFRPGTRPTGQRVVFAPDAGTRLSPAELRTLLRHELTHVAARAQTVDGAPQWMLEGFAEYAAHRGLGSSFAAIAPTVLAAAQRGDLPADLPADAAFTGAGAVLAYEQAWTVSAFVADRYGEDRLVRLYRAVAAGRLDTAGEDRVLREVLGTDRTAFVARWREWVADRAR</sequence>
<dbReference type="PROSITE" id="PS51257">
    <property type="entry name" value="PROKAR_LIPOPROTEIN"/>
    <property type="match status" value="1"/>
</dbReference>
<feature type="domain" description="Peptidase MA-like" evidence="1">
    <location>
        <begin position="190"/>
        <end position="322"/>
    </location>
</feature>
<dbReference type="RefSeq" id="WP_011208250.1">
    <property type="nucleotide sequence ID" value="NZ_CP031418.1"/>
</dbReference>
<proteinExistence type="predicted"/>
<evidence type="ECO:0000313" key="2">
    <source>
        <dbReference type="EMBL" id="CRY77428.1"/>
    </source>
</evidence>
<reference evidence="3" key="1">
    <citation type="submission" date="2015-03" db="EMBL/GenBank/DDBJ databases">
        <authorList>
            <consortium name="Pathogen Informatics"/>
        </authorList>
    </citation>
    <scope>NUCLEOTIDE SEQUENCE [LARGE SCALE GENOMIC DNA]</scope>
    <source>
        <strain evidence="3">NCTC11134</strain>
    </source>
</reference>
<dbReference type="Proteomes" id="UP000057820">
    <property type="component" value="Chromosome 1"/>
</dbReference>
<dbReference type="AlphaFoldDB" id="A0A0H5NPR3"/>
<gene>
    <name evidence="2" type="ORF">ERS450000_02395</name>
</gene>
<dbReference type="OMA" id="RAWWFTR"/>
<accession>A0A0H5NPR3</accession>